<dbReference type="InterPro" id="IPR013762">
    <property type="entry name" value="Integrase-like_cat_sf"/>
</dbReference>
<reference evidence="6" key="1">
    <citation type="submission" date="2022-03" db="EMBL/GenBank/DDBJ databases">
        <title>Identification of a novel bacterium isolated from mangrove sediments.</title>
        <authorList>
            <person name="Pan X."/>
        </authorList>
    </citation>
    <scope>NUCLEOTIDE SEQUENCE</scope>
    <source>
        <strain evidence="6">B2580</strain>
    </source>
</reference>
<dbReference type="RefSeq" id="WP_243996274.1">
    <property type="nucleotide sequence ID" value="NZ_JALHLE010000043.1"/>
</dbReference>
<evidence type="ECO:0000256" key="1">
    <source>
        <dbReference type="ARBA" id="ARBA00008857"/>
    </source>
</evidence>
<name>A0ABT0B7J2_9SPHN</name>
<dbReference type="Proteomes" id="UP001162880">
    <property type="component" value="Unassembled WGS sequence"/>
</dbReference>
<gene>
    <name evidence="6" type="ORF">MTR64_19835</name>
</gene>
<evidence type="ECO:0000256" key="3">
    <source>
        <dbReference type="ARBA" id="ARBA00023125"/>
    </source>
</evidence>
<keyword evidence="7" id="KW-1185">Reference proteome</keyword>
<keyword evidence="4" id="KW-0233">DNA recombination</keyword>
<evidence type="ECO:0000259" key="5">
    <source>
        <dbReference type="PROSITE" id="PS51898"/>
    </source>
</evidence>
<evidence type="ECO:0000256" key="4">
    <source>
        <dbReference type="ARBA" id="ARBA00023172"/>
    </source>
</evidence>
<dbReference type="Pfam" id="PF00589">
    <property type="entry name" value="Phage_integrase"/>
    <property type="match status" value="1"/>
</dbReference>
<feature type="domain" description="Tyr recombinase" evidence="5">
    <location>
        <begin position="126"/>
        <end position="336"/>
    </location>
</feature>
<dbReference type="SUPFAM" id="SSF56349">
    <property type="entry name" value="DNA breaking-rejoining enzymes"/>
    <property type="match status" value="1"/>
</dbReference>
<dbReference type="PROSITE" id="PS51898">
    <property type="entry name" value="TYR_RECOMBINASE"/>
    <property type="match status" value="1"/>
</dbReference>
<proteinExistence type="inferred from homology"/>
<comment type="similarity">
    <text evidence="1">Belongs to the 'phage' integrase family.</text>
</comment>
<evidence type="ECO:0000256" key="2">
    <source>
        <dbReference type="ARBA" id="ARBA00022908"/>
    </source>
</evidence>
<organism evidence="6 7">
    <name type="scientific">Novosphingobium album</name>
    <name type="common">ex Hu et al. 2023</name>
    <dbReference type="NCBI Taxonomy" id="2930093"/>
    <lineage>
        <taxon>Bacteria</taxon>
        <taxon>Pseudomonadati</taxon>
        <taxon>Pseudomonadota</taxon>
        <taxon>Alphaproteobacteria</taxon>
        <taxon>Sphingomonadales</taxon>
        <taxon>Sphingomonadaceae</taxon>
        <taxon>Novosphingobium</taxon>
    </lineage>
</organism>
<evidence type="ECO:0000313" key="6">
    <source>
        <dbReference type="EMBL" id="MCJ2180828.1"/>
    </source>
</evidence>
<keyword evidence="3" id="KW-0238">DNA-binding</keyword>
<protein>
    <submittedName>
        <fullName evidence="6">Site-specific integrase</fullName>
    </submittedName>
</protein>
<accession>A0ABT0B7J2</accession>
<sequence>MAKHNASNERVKREYFRFLAEAKGRDTATIDRVAKSLARFEADTRHKDFKRFHREQAVAFKRRLAEANSERSGDRLSKATMQSTLRDLKAFFEWLAREPGFRSHIEYADADYFNLSEKDTAIARARREKAVPTLVQVRHVLSVMPSATLLERRDRALVAFAAITGARVMALASFRLGHVDLEAGHVEQDARTVATKFAKSFRTIFMPVCEGAQEIVAEWVTELCDMHLFGPNDPLFPATAIGLGDDGGFQPQGLARHGWSCSGPIRDVFRKAFERADLPYFNPHSFRDMLVRHAMSLGLTAEELKAWSQNLGHSDLLTTFTSYGTVPLHKQAELIRAAGRKPANDLLDDPDIRALITKIRGSP</sequence>
<dbReference type="InterPro" id="IPR050090">
    <property type="entry name" value="Tyrosine_recombinase_XerCD"/>
</dbReference>
<comment type="caution">
    <text evidence="6">The sequence shown here is derived from an EMBL/GenBank/DDBJ whole genome shotgun (WGS) entry which is preliminary data.</text>
</comment>
<dbReference type="EMBL" id="JALHLE010000043">
    <property type="protein sequence ID" value="MCJ2180828.1"/>
    <property type="molecule type" value="Genomic_DNA"/>
</dbReference>
<evidence type="ECO:0000313" key="7">
    <source>
        <dbReference type="Proteomes" id="UP001162880"/>
    </source>
</evidence>
<dbReference type="PANTHER" id="PTHR30349:SF41">
    <property type="entry name" value="INTEGRASE_RECOMBINASE PROTEIN MJ0367-RELATED"/>
    <property type="match status" value="1"/>
</dbReference>
<dbReference type="InterPro" id="IPR002104">
    <property type="entry name" value="Integrase_catalytic"/>
</dbReference>
<keyword evidence="2" id="KW-0229">DNA integration</keyword>
<dbReference type="PANTHER" id="PTHR30349">
    <property type="entry name" value="PHAGE INTEGRASE-RELATED"/>
    <property type="match status" value="1"/>
</dbReference>
<dbReference type="InterPro" id="IPR011010">
    <property type="entry name" value="DNA_brk_join_enz"/>
</dbReference>
<dbReference type="CDD" id="cd00397">
    <property type="entry name" value="DNA_BRE_C"/>
    <property type="match status" value="1"/>
</dbReference>
<dbReference type="Gene3D" id="1.10.443.10">
    <property type="entry name" value="Intergrase catalytic core"/>
    <property type="match status" value="1"/>
</dbReference>